<name>A0ABM0GGU8_SACKO</name>
<dbReference type="GeneID" id="100373801"/>
<gene>
    <name evidence="13" type="primary">Npepps</name>
</gene>
<dbReference type="Pfam" id="PF11838">
    <property type="entry name" value="ERAP1_C"/>
    <property type="match status" value="1"/>
</dbReference>
<dbReference type="CDD" id="cd09601">
    <property type="entry name" value="M1_APN-Q_like"/>
    <property type="match status" value="1"/>
</dbReference>
<keyword evidence="6 8" id="KW-0862">Zinc</keyword>
<evidence type="ECO:0000256" key="4">
    <source>
        <dbReference type="ARBA" id="ARBA00022723"/>
    </source>
</evidence>
<keyword evidence="2 8" id="KW-0031">Aminopeptidase</keyword>
<dbReference type="RefSeq" id="NP_001171778.1">
    <property type="nucleotide sequence ID" value="NM_001184849.1"/>
</dbReference>
<keyword evidence="5 8" id="KW-0378">Hydrolase</keyword>
<evidence type="ECO:0000259" key="10">
    <source>
        <dbReference type="Pfam" id="PF11838"/>
    </source>
</evidence>
<dbReference type="EC" id="3.4.11.-" evidence="8"/>
<keyword evidence="4 8" id="KW-0479">Metal-binding</keyword>
<dbReference type="SUPFAM" id="SSF55486">
    <property type="entry name" value="Metalloproteases ('zincins'), catalytic domain"/>
    <property type="match status" value="1"/>
</dbReference>
<dbReference type="Proteomes" id="UP000694865">
    <property type="component" value="Unplaced"/>
</dbReference>
<proteinExistence type="inferred from homology"/>
<dbReference type="InterPro" id="IPR001930">
    <property type="entry name" value="Peptidase_M1"/>
</dbReference>
<evidence type="ECO:0000256" key="7">
    <source>
        <dbReference type="ARBA" id="ARBA00023049"/>
    </source>
</evidence>
<evidence type="ECO:0000256" key="8">
    <source>
        <dbReference type="RuleBase" id="RU364040"/>
    </source>
</evidence>
<comment type="cofactor">
    <cofactor evidence="8">
        <name>Zn(2+)</name>
        <dbReference type="ChEBI" id="CHEBI:29105"/>
    </cofactor>
    <text evidence="8">Binds 1 zinc ion per subunit.</text>
</comment>
<evidence type="ECO:0000313" key="12">
    <source>
        <dbReference type="Proteomes" id="UP000694865"/>
    </source>
</evidence>
<feature type="domain" description="Peptidase M1 membrane alanine aminopeptidase" evidence="9">
    <location>
        <begin position="234"/>
        <end position="451"/>
    </location>
</feature>
<evidence type="ECO:0000259" key="9">
    <source>
        <dbReference type="Pfam" id="PF01433"/>
    </source>
</evidence>
<dbReference type="PRINTS" id="PR00756">
    <property type="entry name" value="ALADIPTASE"/>
</dbReference>
<dbReference type="InterPro" id="IPR042097">
    <property type="entry name" value="Aminopeptidase_N-like_N_sf"/>
</dbReference>
<dbReference type="InterPro" id="IPR024571">
    <property type="entry name" value="ERAP1-like_C_dom"/>
</dbReference>
<dbReference type="SUPFAM" id="SSF63737">
    <property type="entry name" value="Leukotriene A4 hydrolase N-terminal domain"/>
    <property type="match status" value="1"/>
</dbReference>
<comment type="similarity">
    <text evidence="1 8">Belongs to the peptidase M1 family.</text>
</comment>
<evidence type="ECO:0000256" key="2">
    <source>
        <dbReference type="ARBA" id="ARBA00022438"/>
    </source>
</evidence>
<feature type="domain" description="Aminopeptidase N-like N-terminal" evidence="11">
    <location>
        <begin position="15"/>
        <end position="199"/>
    </location>
</feature>
<dbReference type="Gene3D" id="1.10.390.10">
    <property type="entry name" value="Neutral Protease Domain 2"/>
    <property type="match status" value="1"/>
</dbReference>
<dbReference type="Gene3D" id="2.60.40.1910">
    <property type="match status" value="1"/>
</dbReference>
<dbReference type="InterPro" id="IPR034016">
    <property type="entry name" value="M1_APN-typ"/>
</dbReference>
<keyword evidence="12" id="KW-1185">Reference proteome</keyword>
<dbReference type="InterPro" id="IPR014782">
    <property type="entry name" value="Peptidase_M1_dom"/>
</dbReference>
<dbReference type="Gene3D" id="1.25.50.20">
    <property type="match status" value="1"/>
</dbReference>
<feature type="domain" description="ERAP1-like C-terminal" evidence="10">
    <location>
        <begin position="530"/>
        <end position="843"/>
    </location>
</feature>
<reference evidence="13" key="1">
    <citation type="journal article" date="2008" name="Biol. Bull.">
        <title>cDNA sequences for transcription factors and signaling proteins of the hemichordate Saccoglossus kowalevskii: efficacy of the expressed sequence tag (EST) approach for evolutionary and developmental studies of a new organism.</title>
        <authorList>
            <person name="Freeman R.M. Jr."/>
            <person name="Wu M."/>
            <person name="Cordonnier-Pratt M.M."/>
            <person name="Pratt L.H."/>
            <person name="Gruber C.E."/>
            <person name="Smith M."/>
            <person name="Lander E.S."/>
            <person name="Stange-Thomann N."/>
            <person name="Lowe C.J."/>
            <person name="Gerhart J."/>
            <person name="Kirschner M."/>
        </authorList>
    </citation>
    <scope>NUCLEOTIDE SEQUENCE</scope>
</reference>
<dbReference type="Gene3D" id="2.60.40.1730">
    <property type="entry name" value="tricorn interacting facor f3 domain"/>
    <property type="match status" value="1"/>
</dbReference>
<dbReference type="GO" id="GO:0016285">
    <property type="term" value="F:alanyl aminopeptidase activity"/>
    <property type="evidence" value="ECO:0007669"/>
    <property type="project" value="UniProtKB-EC"/>
</dbReference>
<evidence type="ECO:0000256" key="5">
    <source>
        <dbReference type="ARBA" id="ARBA00022801"/>
    </source>
</evidence>
<evidence type="ECO:0000259" key="11">
    <source>
        <dbReference type="Pfam" id="PF17900"/>
    </source>
</evidence>
<dbReference type="PANTHER" id="PTHR11533:SF174">
    <property type="entry name" value="PUROMYCIN-SENSITIVE AMINOPEPTIDASE-RELATED"/>
    <property type="match status" value="1"/>
</dbReference>
<dbReference type="InterPro" id="IPR045357">
    <property type="entry name" value="Aminopeptidase_N-like_N"/>
</dbReference>
<dbReference type="Pfam" id="PF17900">
    <property type="entry name" value="Peptidase_M1_N"/>
    <property type="match status" value="1"/>
</dbReference>
<evidence type="ECO:0000256" key="6">
    <source>
        <dbReference type="ARBA" id="ARBA00022833"/>
    </source>
</evidence>
<protein>
    <recommendedName>
        <fullName evidence="8">Aminopeptidase</fullName>
        <ecNumber evidence="8">3.4.11.-</ecNumber>
    </recommendedName>
</protein>
<reference evidence="13" key="2">
    <citation type="submission" date="2025-08" db="UniProtKB">
        <authorList>
            <consortium name="RefSeq"/>
        </authorList>
    </citation>
    <scope>IDENTIFICATION</scope>
</reference>
<organism evidence="12 13">
    <name type="scientific">Saccoglossus kowalevskii</name>
    <name type="common">Acorn worm</name>
    <dbReference type="NCBI Taxonomy" id="10224"/>
    <lineage>
        <taxon>Eukaryota</taxon>
        <taxon>Metazoa</taxon>
        <taxon>Hemichordata</taxon>
        <taxon>Enteropneusta</taxon>
        <taxon>Harrimaniidae</taxon>
        <taxon>Saccoglossus</taxon>
    </lineage>
</organism>
<dbReference type="InterPro" id="IPR027268">
    <property type="entry name" value="Peptidase_M4/M1_CTD_sf"/>
</dbReference>
<dbReference type="PANTHER" id="PTHR11533">
    <property type="entry name" value="PROTEASE M1 ZINC METALLOPROTEASE"/>
    <property type="match status" value="1"/>
</dbReference>
<keyword evidence="3 8" id="KW-0645">Protease</keyword>
<sequence length="864" mass="97263">MSEKKTFERLPKNVVPKNYSLRLQPDLKAFTFAGNEVVTIEVTEATNKIVMNCLDIVISMASYTAADKSSTPTITYNKEEETTTLTFPEALSVGTGDLTLEFTGELNNKMKGFYRSKYKAPNGEERYLACTQFEATDARRAFPCWDEPAVKATFEITLVAPKDRVALSNMQVTEKKPCEKDADLVEVKYGKTPIMSTYLLAFIVGEFDYVEATSSDGVLVRVYTPLGKKEQGDFALEVAVKTLPFYKDYFDIAYPLPKIDLIAIPDFAAGAMENWGLVTYRETALLVDPKNSSASAKQWVALVVGHELAHQWFGNLVTMEWWTHLWLNEGFASWIEYLCVDFCFKDYDIWTQFVTSDYTRALELDALKNSHPIEVAVGHPSEVDEIFDLISYSKGASVIRMLHDYIGDEDFKNGMNHYLSKHQYKNTFTEDLWESLGKASGKPVNDVMSTWTKQMGFPVIKVTAEQKGNNRELTLTQRKFCADGSAGGDSLWMVPISISTSADPNKAAVKIMLDKPSTTVTIENVSADQWIKLNPGTVGFYRTQYTPEMLDLLLPSIKDQSLPPRDRLGLINDMFALAKAGEVSTVEVLRLIDAYKNETNYTVWNDICSTLGSLSALLLHTDYHDNLKAFGRNLLSPIADKLGWEAAEGEGHLDSLLRSMVLLRLGRFSHTDTVSKAKVKFNDHTCGKETIPADLRGSVYHSVLAHADEETFKAVLKFFREQELHEEKERIMRALGAVKEPALIKQVLDFSLSDEVRSQDTVFVLTGVVGSKDGLEMAWKFLQEKWDVLHRRYEGGFLLSRLVKNCTEGFATEDKAKEVETFFAAHSAPAAERTIQQSLENIRLNKKWLERDSDKIKEFLSGSS</sequence>
<evidence type="ECO:0000313" key="13">
    <source>
        <dbReference type="RefSeq" id="NP_001171778.1"/>
    </source>
</evidence>
<accession>A0ABM0GGU8</accession>
<dbReference type="Pfam" id="PF01433">
    <property type="entry name" value="Peptidase_M1"/>
    <property type="match status" value="1"/>
</dbReference>
<evidence type="ECO:0000256" key="1">
    <source>
        <dbReference type="ARBA" id="ARBA00010136"/>
    </source>
</evidence>
<dbReference type="InterPro" id="IPR050344">
    <property type="entry name" value="Peptidase_M1_aminopeptidases"/>
</dbReference>
<evidence type="ECO:0000256" key="3">
    <source>
        <dbReference type="ARBA" id="ARBA00022670"/>
    </source>
</evidence>
<keyword evidence="7 8" id="KW-0482">Metalloprotease</keyword>